<dbReference type="Proteomes" id="UP001341281">
    <property type="component" value="Chromosome 01"/>
</dbReference>
<evidence type="ECO:0000259" key="2">
    <source>
        <dbReference type="Pfam" id="PF05699"/>
    </source>
</evidence>
<evidence type="ECO:0000313" key="3">
    <source>
        <dbReference type="EMBL" id="WVZ53190.1"/>
    </source>
</evidence>
<dbReference type="Pfam" id="PF05699">
    <property type="entry name" value="Dimer_Tnp_hAT"/>
    <property type="match status" value="1"/>
</dbReference>
<organism evidence="3 4">
    <name type="scientific">Paspalum notatum var. saurae</name>
    <dbReference type="NCBI Taxonomy" id="547442"/>
    <lineage>
        <taxon>Eukaryota</taxon>
        <taxon>Viridiplantae</taxon>
        <taxon>Streptophyta</taxon>
        <taxon>Embryophyta</taxon>
        <taxon>Tracheophyta</taxon>
        <taxon>Spermatophyta</taxon>
        <taxon>Magnoliopsida</taxon>
        <taxon>Liliopsida</taxon>
        <taxon>Poales</taxon>
        <taxon>Poaceae</taxon>
        <taxon>PACMAD clade</taxon>
        <taxon>Panicoideae</taxon>
        <taxon>Andropogonodae</taxon>
        <taxon>Paspaleae</taxon>
        <taxon>Paspalinae</taxon>
        <taxon>Paspalum</taxon>
    </lineage>
</organism>
<dbReference type="GO" id="GO:0046983">
    <property type="term" value="F:protein dimerization activity"/>
    <property type="evidence" value="ECO:0007669"/>
    <property type="project" value="InterPro"/>
</dbReference>
<feature type="compositionally biased region" description="Polar residues" evidence="1">
    <location>
        <begin position="52"/>
        <end position="62"/>
    </location>
</feature>
<feature type="non-terminal residue" evidence="3">
    <location>
        <position position="506"/>
    </location>
</feature>
<evidence type="ECO:0000313" key="4">
    <source>
        <dbReference type="Proteomes" id="UP001341281"/>
    </source>
</evidence>
<dbReference type="SUPFAM" id="SSF53098">
    <property type="entry name" value="Ribonuclease H-like"/>
    <property type="match status" value="1"/>
</dbReference>
<feature type="compositionally biased region" description="Polar residues" evidence="1">
    <location>
        <begin position="140"/>
        <end position="156"/>
    </location>
</feature>
<feature type="compositionally biased region" description="Pro residues" evidence="1">
    <location>
        <begin position="65"/>
        <end position="78"/>
    </location>
</feature>
<dbReference type="EMBL" id="CP144745">
    <property type="protein sequence ID" value="WVZ53190.1"/>
    <property type="molecule type" value="Genomic_DNA"/>
</dbReference>
<dbReference type="PANTHER" id="PTHR46481">
    <property type="entry name" value="ZINC FINGER BED DOMAIN-CONTAINING PROTEIN 4"/>
    <property type="match status" value="1"/>
</dbReference>
<accession>A0AAQ3SKK9</accession>
<feature type="domain" description="HAT C-terminal dimerisation" evidence="2">
    <location>
        <begin position="462"/>
        <end position="497"/>
    </location>
</feature>
<reference evidence="3 4" key="1">
    <citation type="submission" date="2024-02" db="EMBL/GenBank/DDBJ databases">
        <title>High-quality chromosome-scale genome assembly of Pensacola bahiagrass (Paspalum notatum Flugge var. saurae).</title>
        <authorList>
            <person name="Vega J.M."/>
            <person name="Podio M."/>
            <person name="Orjuela J."/>
            <person name="Siena L.A."/>
            <person name="Pessino S.C."/>
            <person name="Combes M.C."/>
            <person name="Mariac C."/>
            <person name="Albertini E."/>
            <person name="Pupilli F."/>
            <person name="Ortiz J.P.A."/>
            <person name="Leblanc O."/>
        </authorList>
    </citation>
    <scope>NUCLEOTIDE SEQUENCE [LARGE SCALE GENOMIC DNA]</scope>
    <source>
        <strain evidence="3">R1</strain>
        <tissue evidence="3">Leaf</tissue>
    </source>
</reference>
<feature type="region of interest" description="Disordered" evidence="1">
    <location>
        <begin position="140"/>
        <end position="175"/>
    </location>
</feature>
<sequence>MVCTAQFQTVASTSLDAAGRGAPPGFPPIRRRLAADPPHPSDLAGSPPHLASTASHQSAATNSPPCLPSIRPTPPPTAPRLAATPCRHRLPSIRHYQLASPPSIDLTPTPRARWVAATSVLHRFQLIHGHQELVKSSLTQADAPSCRSSRGFTTRRQSSETHDAAGQSYQTPRRTRSNVWEHFEQSLVQVDGDLKAACNLRGHIANPCPGIDDATRKRFQASMNRPLEANFVFDPQTCREAMNKFIIHAEIPFLKLEDPYLQPWINTMQPTFQVKGRQTIRSDCLKKYEDMKKELQTELQNLDSHVCLTLDIWTSSQNIGYRVVTAHYVDSEFKLKKKIIWFKELEYHHSGYAISDELVLCMTDWGIRDKLFTLTLDNASNNTSACELLINNHKNELLFEGEHLHVRCSAHILNILVQDVMKLIHSAIEKIRELLKHIDSSVSRLQAFNSIATGTGLKPKAVSSESAFSCGGRILGDHRSSLSRQMLEALICAKDWLFISKDLDVE</sequence>
<dbReference type="AlphaFoldDB" id="A0AAQ3SKK9"/>
<keyword evidence="4" id="KW-1185">Reference proteome</keyword>
<dbReference type="InterPro" id="IPR012337">
    <property type="entry name" value="RNaseH-like_sf"/>
</dbReference>
<dbReference type="InterPro" id="IPR008906">
    <property type="entry name" value="HATC_C_dom"/>
</dbReference>
<name>A0AAQ3SKK9_PASNO</name>
<evidence type="ECO:0000256" key="1">
    <source>
        <dbReference type="SAM" id="MobiDB-lite"/>
    </source>
</evidence>
<protein>
    <recommendedName>
        <fullName evidence="2">HAT C-terminal dimerisation domain-containing protein</fullName>
    </recommendedName>
</protein>
<proteinExistence type="predicted"/>
<gene>
    <name evidence="3" type="ORF">U9M48_004165</name>
</gene>
<dbReference type="InterPro" id="IPR052035">
    <property type="entry name" value="ZnF_BED_domain_contain"/>
</dbReference>
<dbReference type="PANTHER" id="PTHR46481:SF5">
    <property type="entry name" value="OS08G0393150 PROTEIN"/>
    <property type="match status" value="1"/>
</dbReference>
<feature type="region of interest" description="Disordered" evidence="1">
    <location>
        <begin position="16"/>
        <end position="83"/>
    </location>
</feature>